<name>A0ABS8NEF3_9BACT</name>
<accession>A0ABS8NEF3</accession>
<evidence type="ECO:0000313" key="1">
    <source>
        <dbReference type="EMBL" id="MCC9641913.1"/>
    </source>
</evidence>
<dbReference type="PROSITE" id="PS51318">
    <property type="entry name" value="TAT"/>
    <property type="match status" value="1"/>
</dbReference>
<dbReference type="Proteomes" id="UP001430306">
    <property type="component" value="Unassembled WGS sequence"/>
</dbReference>
<evidence type="ECO:0000313" key="2">
    <source>
        <dbReference type="Proteomes" id="UP001430306"/>
    </source>
</evidence>
<reference evidence="1" key="1">
    <citation type="submission" date="2021-11" db="EMBL/GenBank/DDBJ databases">
        <title>Genome sequence.</title>
        <authorList>
            <person name="Sun Q."/>
        </authorList>
    </citation>
    <scope>NUCLEOTIDE SEQUENCE</scope>
    <source>
        <strain evidence="1">JC740</strain>
    </source>
</reference>
<proteinExistence type="predicted"/>
<dbReference type="InterPro" id="IPR006311">
    <property type="entry name" value="TAT_signal"/>
</dbReference>
<protein>
    <submittedName>
        <fullName evidence="1">Uncharacterized protein</fullName>
    </submittedName>
</protein>
<sequence length="132" mass="14064">MNRNIKRREAVGTLITGGVGGLAGMLANRQANASDQSKTVTDVFCSELTLAPDPTTDRPTENQLRKFVPTQVRSGHVFCTLTSQNSSNPAIVSVYAAPAEQRGQLGAEITINFLGQPSREVQLSLLHVGNSA</sequence>
<organism evidence="1 2">
    <name type="scientific">Rhodopirellula halodulae</name>
    <dbReference type="NCBI Taxonomy" id="2894198"/>
    <lineage>
        <taxon>Bacteria</taxon>
        <taxon>Pseudomonadati</taxon>
        <taxon>Planctomycetota</taxon>
        <taxon>Planctomycetia</taxon>
        <taxon>Pirellulales</taxon>
        <taxon>Pirellulaceae</taxon>
        <taxon>Rhodopirellula</taxon>
    </lineage>
</organism>
<dbReference type="EMBL" id="JAJKFW010000012">
    <property type="protein sequence ID" value="MCC9641913.1"/>
    <property type="molecule type" value="Genomic_DNA"/>
</dbReference>
<comment type="caution">
    <text evidence="1">The sequence shown here is derived from an EMBL/GenBank/DDBJ whole genome shotgun (WGS) entry which is preliminary data.</text>
</comment>
<keyword evidence="2" id="KW-1185">Reference proteome</keyword>
<gene>
    <name evidence="1" type="ORF">LOC71_06470</name>
</gene>